<sequence length="138" mass="16040">MQLANAVFHESTFAGLEGYANNGYPHFRQTAPFLRLIRECWNRLNVKELSAATRLPDPTRETIYGNNSSAVIFLKDFSSFLSDWEELAKKTEKKKDSYKFSSTHQTFFSVRLASKEIHSLALYLINTWGFEFLLTRKF</sequence>
<organism evidence="1">
    <name type="scientific">Lepeophtheirus salmonis</name>
    <name type="common">Salmon louse</name>
    <name type="synonym">Caligus salmonis</name>
    <dbReference type="NCBI Taxonomy" id="72036"/>
    <lineage>
        <taxon>Eukaryota</taxon>
        <taxon>Metazoa</taxon>
        <taxon>Ecdysozoa</taxon>
        <taxon>Arthropoda</taxon>
        <taxon>Crustacea</taxon>
        <taxon>Multicrustacea</taxon>
        <taxon>Hexanauplia</taxon>
        <taxon>Copepoda</taxon>
        <taxon>Siphonostomatoida</taxon>
        <taxon>Caligidae</taxon>
        <taxon>Lepeophtheirus</taxon>
    </lineage>
</organism>
<protein>
    <submittedName>
        <fullName evidence="1">Uncharacterized protein</fullName>
    </submittedName>
</protein>
<dbReference type="EMBL" id="HACA01010243">
    <property type="protein sequence ID" value="CDW27604.1"/>
    <property type="molecule type" value="Transcribed_RNA"/>
</dbReference>
<evidence type="ECO:0000313" key="1">
    <source>
        <dbReference type="EMBL" id="CDW27604.1"/>
    </source>
</evidence>
<name>A0A0K2TNQ2_LEPSM</name>
<accession>A0A0K2TNQ2</accession>
<proteinExistence type="predicted"/>
<dbReference type="AlphaFoldDB" id="A0A0K2TNQ2"/>
<reference evidence="1" key="1">
    <citation type="submission" date="2014-05" db="EMBL/GenBank/DDBJ databases">
        <authorList>
            <person name="Chronopoulou M."/>
        </authorList>
    </citation>
    <scope>NUCLEOTIDE SEQUENCE</scope>
    <source>
        <tissue evidence="1">Whole organism</tissue>
    </source>
</reference>